<gene>
    <name evidence="3" type="ORF">PPNO1_LOCUS2268</name>
</gene>
<dbReference type="Proteomes" id="UP000838763">
    <property type="component" value="Unassembled WGS sequence"/>
</dbReference>
<accession>A0A9P1GZ45</accession>
<proteinExistence type="predicted"/>
<name>A0A9P1GZ45_9PEZI</name>
<keyword evidence="2" id="KW-0812">Transmembrane</keyword>
<comment type="caution">
    <text evidence="3">The sequence shown here is derived from an EMBL/GenBank/DDBJ whole genome shotgun (WGS) entry which is preliminary data.</text>
</comment>
<dbReference type="OrthoDB" id="3943049at2759"/>
<feature type="region of interest" description="Disordered" evidence="1">
    <location>
        <begin position="71"/>
        <end position="109"/>
    </location>
</feature>
<keyword evidence="2" id="KW-0472">Membrane</keyword>
<evidence type="ECO:0000256" key="2">
    <source>
        <dbReference type="SAM" id="Phobius"/>
    </source>
</evidence>
<evidence type="ECO:0000256" key="1">
    <source>
        <dbReference type="SAM" id="MobiDB-lite"/>
    </source>
</evidence>
<feature type="transmembrane region" description="Helical" evidence="2">
    <location>
        <begin position="41"/>
        <end position="65"/>
    </location>
</feature>
<sequence length="109" mass="11797">MSGPVDLSGNAPITGGGEQFTWFRTLGATEEAIMVLNDQPILFTILLVVLVTLILQGVLLWYIHFATLKPEQKKKKDAKPADKKSGAGVKGFFPQRCGVKKTTSLPGLL</sequence>
<keyword evidence="2" id="KW-1133">Transmembrane helix</keyword>
<organism evidence="3 4">
    <name type="scientific">Parascedosporium putredinis</name>
    <dbReference type="NCBI Taxonomy" id="1442378"/>
    <lineage>
        <taxon>Eukaryota</taxon>
        <taxon>Fungi</taxon>
        <taxon>Dikarya</taxon>
        <taxon>Ascomycota</taxon>
        <taxon>Pezizomycotina</taxon>
        <taxon>Sordariomycetes</taxon>
        <taxon>Hypocreomycetidae</taxon>
        <taxon>Microascales</taxon>
        <taxon>Microascaceae</taxon>
        <taxon>Parascedosporium</taxon>
    </lineage>
</organism>
<dbReference type="EMBL" id="CALLCH030000005">
    <property type="protein sequence ID" value="CAI4212512.1"/>
    <property type="molecule type" value="Genomic_DNA"/>
</dbReference>
<evidence type="ECO:0000313" key="3">
    <source>
        <dbReference type="EMBL" id="CAI4212512.1"/>
    </source>
</evidence>
<protein>
    <submittedName>
        <fullName evidence="3">Uncharacterized protein</fullName>
    </submittedName>
</protein>
<dbReference type="AlphaFoldDB" id="A0A9P1GZ45"/>
<reference evidence="3" key="1">
    <citation type="submission" date="2022-11" db="EMBL/GenBank/DDBJ databases">
        <authorList>
            <person name="Scott C."/>
            <person name="Bruce N."/>
        </authorList>
    </citation>
    <scope>NUCLEOTIDE SEQUENCE</scope>
</reference>
<evidence type="ECO:0000313" key="4">
    <source>
        <dbReference type="Proteomes" id="UP000838763"/>
    </source>
</evidence>
<keyword evidence="4" id="KW-1185">Reference proteome</keyword>